<sequence length="588" mass="67502">MAGGLIQIATYGSQDLFLTGTPEITFFKVVYRRHTSFSMESIKVDFDDPTEFNSLSVVKIPKVGDLMYKTYVEIILPEINLQRDPAPSTQNINDIKSKLTTATNNYTIVTEFMSVNRNAFVNADGIYSAENIGNDAYIQMNIAVRNVFTAGRSTISSISPPTKDVITAMSDLIINTPTAPFSYNEISMESITNEGIQNKDELYRRLLVGIDKSIKTQKFFYDQVVVLNEELADTQNENIKFAWVDRLGHAIMESIEVKIGGHKIDKHYGDWLNIWYELSANRNMESIYFEMIGNVKSLTTFDRSIKPSYILRVPLQFWFCRFSGLSIPLISLEYHNVSIHVKFRKFEELCYIEPNTNIKYSKVIDGLLLDEVPDEMGINIKASLLIDYIYLDSPERRRFAQSSHEYLIEQLQFLDKTNVTQQSIQYNVNNFVHPSKEIVWVTQKESYTKNNDGTNKCRWDNYSLTKENIGNPIAFSSLDFHSYKRIIKLDSNYFNYVQPYETHRTTPSDGINMYAFSIFPEEHQPSGAANLSRLSRITLYMDFAKTAIQTVQDDGTIVIDPLIVRIYTRNLNILRFVSGFGATAWTYG</sequence>
<dbReference type="SUPFAM" id="SSF49749">
    <property type="entry name" value="Group II dsDNA viruses VP"/>
    <property type="match status" value="2"/>
</dbReference>
<evidence type="ECO:0000313" key="6">
    <source>
        <dbReference type="EMBL" id="QKF93932.1"/>
    </source>
</evidence>
<dbReference type="Gene3D" id="2.70.9.20">
    <property type="entry name" value="Major capsid protein Vp54"/>
    <property type="match status" value="1"/>
</dbReference>
<proteinExistence type="predicted"/>
<dbReference type="GO" id="GO:0005198">
    <property type="term" value="F:structural molecule activity"/>
    <property type="evidence" value="ECO:0007669"/>
    <property type="project" value="InterPro"/>
</dbReference>
<evidence type="ECO:0000256" key="2">
    <source>
        <dbReference type="ARBA" id="ARBA00022561"/>
    </source>
</evidence>
<keyword evidence="3" id="KW-0946">Virion</keyword>
<organism evidence="6 7">
    <name type="scientific">Fadolivirus FV1/VV64</name>
    <dbReference type="NCBI Taxonomy" id="3070911"/>
    <lineage>
        <taxon>Viruses</taxon>
        <taxon>Varidnaviria</taxon>
        <taxon>Bamfordvirae</taxon>
        <taxon>Nucleocytoviricota</taxon>
        <taxon>Megaviricetes</taxon>
        <taxon>Imitervirales</taxon>
        <taxon>Mimiviridae</taxon>
        <taxon>Klosneuvirinae</taxon>
        <taxon>Fadolivirus</taxon>
        <taxon>Fadolivirus algeromassiliense</taxon>
    </lineage>
</organism>
<dbReference type="Pfam" id="PF04451">
    <property type="entry name" value="Capsid_NCLDV"/>
    <property type="match status" value="1"/>
</dbReference>
<dbReference type="InterPro" id="IPR007542">
    <property type="entry name" value="MCP_C"/>
</dbReference>
<reference evidence="6 7" key="1">
    <citation type="submission" date="2020-04" db="EMBL/GenBank/DDBJ databases">
        <title>Advantages and limits of metagenomic assembly and binning of a giant virus.</title>
        <authorList>
            <person name="Schulz F."/>
            <person name="Andreani J."/>
            <person name="Francis R."/>
            <person name="Boudjemaa H."/>
            <person name="Bou Khalil J.Y."/>
            <person name="Lee J."/>
            <person name="La Scola B."/>
            <person name="Woyke T."/>
        </authorList>
    </citation>
    <scope>NUCLEOTIDE SEQUENCE [LARGE SCALE GENOMIC DNA]</scope>
    <source>
        <strain evidence="6 7">FV1/VV64</strain>
    </source>
</reference>
<dbReference type="InterPro" id="IPR038519">
    <property type="entry name" value="MCP_C_sf"/>
</dbReference>
<dbReference type="Proteomes" id="UP001162001">
    <property type="component" value="Segment"/>
</dbReference>
<evidence type="ECO:0000256" key="1">
    <source>
        <dbReference type="ARBA" id="ARBA00004328"/>
    </source>
</evidence>
<accession>A0A7D3V5I9</accession>
<keyword evidence="7" id="KW-1185">Reference proteome</keyword>
<dbReference type="InterPro" id="IPR016112">
    <property type="entry name" value="VP_dsDNA_II"/>
</dbReference>
<dbReference type="Pfam" id="PF16903">
    <property type="entry name" value="Capsid_N"/>
    <property type="match status" value="2"/>
</dbReference>
<feature type="domain" description="Major capsid protein C-terminal" evidence="4">
    <location>
        <begin position="395"/>
        <end position="581"/>
    </location>
</feature>
<feature type="domain" description="Major capsid protein N-terminal" evidence="5">
    <location>
        <begin position="25"/>
        <end position="85"/>
    </location>
</feature>
<gene>
    <name evidence="6" type="ORF">Fadolivirus_1_474</name>
</gene>
<name>A0A7D3V5I9_9VIRU</name>
<dbReference type="GO" id="GO:0019028">
    <property type="term" value="C:viral capsid"/>
    <property type="evidence" value="ECO:0007669"/>
    <property type="project" value="UniProtKB-KW"/>
</dbReference>
<comment type="subcellular location">
    <subcellularLocation>
        <location evidence="1">Virion</location>
    </subcellularLocation>
</comment>
<dbReference type="InterPro" id="IPR031654">
    <property type="entry name" value="Capsid_N"/>
</dbReference>
<feature type="domain" description="Major capsid protein N-terminal" evidence="5">
    <location>
        <begin position="230"/>
        <end position="392"/>
    </location>
</feature>
<keyword evidence="2" id="KW-0167">Capsid protein</keyword>
<evidence type="ECO:0000259" key="5">
    <source>
        <dbReference type="Pfam" id="PF16903"/>
    </source>
</evidence>
<evidence type="ECO:0000256" key="3">
    <source>
        <dbReference type="ARBA" id="ARBA00022844"/>
    </source>
</evidence>
<dbReference type="Gene3D" id="2.70.9.10">
    <property type="entry name" value="Adenovirus Type 2 Hexon, domain 4"/>
    <property type="match status" value="2"/>
</dbReference>
<evidence type="ECO:0000313" key="7">
    <source>
        <dbReference type="Proteomes" id="UP001162001"/>
    </source>
</evidence>
<protein>
    <submittedName>
        <fullName evidence="6">Major capsid protein</fullName>
    </submittedName>
</protein>
<dbReference type="EMBL" id="MT418680">
    <property type="protein sequence ID" value="QKF93932.1"/>
    <property type="molecule type" value="Genomic_DNA"/>
</dbReference>
<evidence type="ECO:0000259" key="4">
    <source>
        <dbReference type="Pfam" id="PF04451"/>
    </source>
</evidence>